<keyword evidence="1" id="KW-0812">Transmembrane</keyword>
<evidence type="ECO:0000313" key="2">
    <source>
        <dbReference type="EMBL" id="OJI84377.1"/>
    </source>
</evidence>
<evidence type="ECO:0000256" key="1">
    <source>
        <dbReference type="SAM" id="Phobius"/>
    </source>
</evidence>
<proteinExistence type="predicted"/>
<gene>
    <name evidence="2" type="ORF">ASPTUDRAFT_660912</name>
</gene>
<keyword evidence="1" id="KW-0472">Membrane</keyword>
<name>A0A1L9N4Z0_ASPTC</name>
<keyword evidence="3" id="KW-1185">Reference proteome</keyword>
<dbReference type="Proteomes" id="UP000184304">
    <property type="component" value="Unassembled WGS sequence"/>
</dbReference>
<protein>
    <submittedName>
        <fullName evidence="2">Uncharacterized protein</fullName>
    </submittedName>
</protein>
<feature type="transmembrane region" description="Helical" evidence="1">
    <location>
        <begin position="97"/>
        <end position="121"/>
    </location>
</feature>
<evidence type="ECO:0000313" key="3">
    <source>
        <dbReference type="Proteomes" id="UP000184304"/>
    </source>
</evidence>
<reference evidence="3" key="1">
    <citation type="journal article" date="2017" name="Genome Biol.">
        <title>Comparative genomics reveals high biological diversity and specific adaptations in the industrially and medically important fungal genus Aspergillus.</title>
        <authorList>
            <person name="de Vries R.P."/>
            <person name="Riley R."/>
            <person name="Wiebenga A."/>
            <person name="Aguilar-Osorio G."/>
            <person name="Amillis S."/>
            <person name="Uchima C.A."/>
            <person name="Anderluh G."/>
            <person name="Asadollahi M."/>
            <person name="Askin M."/>
            <person name="Barry K."/>
            <person name="Battaglia E."/>
            <person name="Bayram O."/>
            <person name="Benocci T."/>
            <person name="Braus-Stromeyer S.A."/>
            <person name="Caldana C."/>
            <person name="Canovas D."/>
            <person name="Cerqueira G.C."/>
            <person name="Chen F."/>
            <person name="Chen W."/>
            <person name="Choi C."/>
            <person name="Clum A."/>
            <person name="Dos Santos R.A."/>
            <person name="Damasio A.R."/>
            <person name="Diallinas G."/>
            <person name="Emri T."/>
            <person name="Fekete E."/>
            <person name="Flipphi M."/>
            <person name="Freyberg S."/>
            <person name="Gallo A."/>
            <person name="Gournas C."/>
            <person name="Habgood R."/>
            <person name="Hainaut M."/>
            <person name="Harispe M.L."/>
            <person name="Henrissat B."/>
            <person name="Hilden K.S."/>
            <person name="Hope R."/>
            <person name="Hossain A."/>
            <person name="Karabika E."/>
            <person name="Karaffa L."/>
            <person name="Karanyi Z."/>
            <person name="Krasevec N."/>
            <person name="Kuo A."/>
            <person name="Kusch H."/>
            <person name="LaButti K."/>
            <person name="Lagendijk E.L."/>
            <person name="Lapidus A."/>
            <person name="Levasseur A."/>
            <person name="Lindquist E."/>
            <person name="Lipzen A."/>
            <person name="Logrieco A.F."/>
            <person name="MacCabe A."/>
            <person name="Maekelae M.R."/>
            <person name="Malavazi I."/>
            <person name="Melin P."/>
            <person name="Meyer V."/>
            <person name="Mielnichuk N."/>
            <person name="Miskei M."/>
            <person name="Molnar A.P."/>
            <person name="Mule G."/>
            <person name="Ngan C.Y."/>
            <person name="Orejas M."/>
            <person name="Orosz E."/>
            <person name="Ouedraogo J.P."/>
            <person name="Overkamp K.M."/>
            <person name="Park H.-S."/>
            <person name="Perrone G."/>
            <person name="Piumi F."/>
            <person name="Punt P.J."/>
            <person name="Ram A.F."/>
            <person name="Ramon A."/>
            <person name="Rauscher S."/>
            <person name="Record E."/>
            <person name="Riano-Pachon D.M."/>
            <person name="Robert V."/>
            <person name="Roehrig J."/>
            <person name="Ruller R."/>
            <person name="Salamov A."/>
            <person name="Salih N.S."/>
            <person name="Samson R.A."/>
            <person name="Sandor E."/>
            <person name="Sanguinetti M."/>
            <person name="Schuetze T."/>
            <person name="Sepcic K."/>
            <person name="Shelest E."/>
            <person name="Sherlock G."/>
            <person name="Sophianopoulou V."/>
            <person name="Squina F.M."/>
            <person name="Sun H."/>
            <person name="Susca A."/>
            <person name="Todd R.B."/>
            <person name="Tsang A."/>
            <person name="Unkles S.E."/>
            <person name="van de Wiele N."/>
            <person name="van Rossen-Uffink D."/>
            <person name="Oliveira J.V."/>
            <person name="Vesth T.C."/>
            <person name="Visser J."/>
            <person name="Yu J.-H."/>
            <person name="Zhou M."/>
            <person name="Andersen M.R."/>
            <person name="Archer D.B."/>
            <person name="Baker S.E."/>
            <person name="Benoit I."/>
            <person name="Brakhage A.A."/>
            <person name="Braus G.H."/>
            <person name="Fischer R."/>
            <person name="Frisvad J.C."/>
            <person name="Goldman G.H."/>
            <person name="Houbraken J."/>
            <person name="Oakley B."/>
            <person name="Pocsi I."/>
            <person name="Scazzocchio C."/>
            <person name="Seiboth B."/>
            <person name="vanKuyk P.A."/>
            <person name="Wortman J."/>
            <person name="Dyer P.S."/>
            <person name="Grigoriev I.V."/>
        </authorList>
    </citation>
    <scope>NUCLEOTIDE SEQUENCE [LARGE SCALE GENOMIC DNA]</scope>
    <source>
        <strain evidence="3">CBS 134.48</strain>
    </source>
</reference>
<keyword evidence="1" id="KW-1133">Transmembrane helix</keyword>
<accession>A0A1L9N4Z0</accession>
<sequence length="138" mass="15935">MYVCMHTSLHAYTTGSATHLVDRYRMICCITILSRFSVLLSSDTTKNLGLRPRQKRPGIRKSPRKRKQLSKFGNRLGLSSKARVCKPRQHERMRRNLAVSIVVLDLSIYLSVCLSVCLPYCRRYRLLVRLKSVIISHS</sequence>
<dbReference type="EMBL" id="KV878203">
    <property type="protein sequence ID" value="OJI84377.1"/>
    <property type="molecule type" value="Genomic_DNA"/>
</dbReference>
<dbReference type="AlphaFoldDB" id="A0A1L9N4Z0"/>
<dbReference type="VEuPathDB" id="FungiDB:ASPTUDRAFT_660912"/>
<organism evidence="2 3">
    <name type="scientific">Aspergillus tubingensis (strain CBS 134.48)</name>
    <dbReference type="NCBI Taxonomy" id="767770"/>
    <lineage>
        <taxon>Eukaryota</taxon>
        <taxon>Fungi</taxon>
        <taxon>Dikarya</taxon>
        <taxon>Ascomycota</taxon>
        <taxon>Pezizomycotina</taxon>
        <taxon>Eurotiomycetes</taxon>
        <taxon>Eurotiomycetidae</taxon>
        <taxon>Eurotiales</taxon>
        <taxon>Aspergillaceae</taxon>
        <taxon>Aspergillus</taxon>
        <taxon>Aspergillus subgen. Circumdati</taxon>
    </lineage>
</organism>